<reference evidence="3 4" key="1">
    <citation type="journal article" date="2017" name="Mol. Plant">
        <title>The Genome of Medicinal Plant Macleaya cordata Provides New Insights into Benzylisoquinoline Alkaloids Metabolism.</title>
        <authorList>
            <person name="Liu X."/>
            <person name="Liu Y."/>
            <person name="Huang P."/>
            <person name="Ma Y."/>
            <person name="Qing Z."/>
            <person name="Tang Q."/>
            <person name="Cao H."/>
            <person name="Cheng P."/>
            <person name="Zheng Y."/>
            <person name="Yuan Z."/>
            <person name="Zhou Y."/>
            <person name="Liu J."/>
            <person name="Tang Z."/>
            <person name="Zhuo Y."/>
            <person name="Zhang Y."/>
            <person name="Yu L."/>
            <person name="Huang J."/>
            <person name="Yang P."/>
            <person name="Peng Q."/>
            <person name="Zhang J."/>
            <person name="Jiang W."/>
            <person name="Zhang Z."/>
            <person name="Lin K."/>
            <person name="Ro D.K."/>
            <person name="Chen X."/>
            <person name="Xiong X."/>
            <person name="Shang Y."/>
            <person name="Huang S."/>
            <person name="Zeng J."/>
        </authorList>
    </citation>
    <scope>NUCLEOTIDE SEQUENCE [LARGE SCALE GENOMIC DNA]</scope>
    <source>
        <strain evidence="4">cv. BLH2017</strain>
        <tissue evidence="3">Root</tissue>
    </source>
</reference>
<evidence type="ECO:0000259" key="2">
    <source>
        <dbReference type="SMART" id="SM00256"/>
    </source>
</evidence>
<evidence type="ECO:0000256" key="1">
    <source>
        <dbReference type="SAM" id="MobiDB-lite"/>
    </source>
</evidence>
<feature type="region of interest" description="Disordered" evidence="1">
    <location>
        <begin position="1"/>
        <end position="26"/>
    </location>
</feature>
<organism evidence="3 4">
    <name type="scientific">Macleaya cordata</name>
    <name type="common">Five-seeded plume-poppy</name>
    <name type="synonym">Bocconia cordata</name>
    <dbReference type="NCBI Taxonomy" id="56857"/>
    <lineage>
        <taxon>Eukaryota</taxon>
        <taxon>Viridiplantae</taxon>
        <taxon>Streptophyta</taxon>
        <taxon>Embryophyta</taxon>
        <taxon>Tracheophyta</taxon>
        <taxon>Spermatophyta</taxon>
        <taxon>Magnoliopsida</taxon>
        <taxon>Ranunculales</taxon>
        <taxon>Papaveraceae</taxon>
        <taxon>Papaveroideae</taxon>
        <taxon>Macleaya</taxon>
    </lineage>
</organism>
<dbReference type="NCBIfam" id="TIGR01640">
    <property type="entry name" value="F_box_assoc_1"/>
    <property type="match status" value="1"/>
</dbReference>
<dbReference type="InterPro" id="IPR001810">
    <property type="entry name" value="F-box_dom"/>
</dbReference>
<dbReference type="Pfam" id="PF00646">
    <property type="entry name" value="F-box"/>
    <property type="match status" value="1"/>
</dbReference>
<dbReference type="AlphaFoldDB" id="A0A200R978"/>
<gene>
    <name evidence="3" type="ORF">BVC80_521g56</name>
</gene>
<dbReference type="Pfam" id="PF07734">
    <property type="entry name" value="FBA_1"/>
    <property type="match status" value="1"/>
</dbReference>
<dbReference type="InParanoid" id="A0A200R978"/>
<dbReference type="InterPro" id="IPR006527">
    <property type="entry name" value="F-box-assoc_dom_typ1"/>
</dbReference>
<dbReference type="FunCoup" id="A0A200R978">
    <property type="interactions" value="1179"/>
</dbReference>
<dbReference type="Gene3D" id="1.20.1280.50">
    <property type="match status" value="1"/>
</dbReference>
<dbReference type="CDD" id="cd22157">
    <property type="entry name" value="F-box_AtFBW1-like"/>
    <property type="match status" value="1"/>
</dbReference>
<keyword evidence="4" id="KW-1185">Reference proteome</keyword>
<dbReference type="Proteomes" id="UP000195402">
    <property type="component" value="Unassembled WGS sequence"/>
</dbReference>
<comment type="caution">
    <text evidence="3">The sequence shown here is derived from an EMBL/GenBank/DDBJ whole genome shotgun (WGS) entry which is preliminary data.</text>
</comment>
<dbReference type="SMART" id="SM00256">
    <property type="entry name" value="FBOX"/>
    <property type="match status" value="1"/>
</dbReference>
<dbReference type="PANTHER" id="PTHR35546">
    <property type="entry name" value="F-BOX PROTEIN INTERACTION DOMAIN PROTEIN-RELATED"/>
    <property type="match status" value="1"/>
</dbReference>
<name>A0A200R978_MACCD</name>
<protein>
    <submittedName>
        <fullName evidence="3">F-box domain</fullName>
    </submittedName>
</protein>
<sequence length="439" mass="50719">MLSSKSLRTTCEISGDKLPENSSSSTSIIGSNNDLLIQILLYLPVKSLLKFKSVSKRWLSLISDPYFIHNHCLRNHHSSISGLFLQKTSNSINPEYEFIFLDGAGNIHGGIPFKSLNFVNDPAGIKIQQSCNGLLCCSSSFKSSSSNNNNINRSYYIYNPSTKHYTILPESQFRKNNLAISVRSISLAFDPLKSPYYEAICFCIDDQENYHIEIYSSKTASWRFSGDPFPVPNDDSFFKSGVFWNGSLHWISLNESSESISLSEYSLYYFDVGRELLKRMPVPLMPEYECETRKIAYFGECRGHLHLIEIYDSCNTHFDILEMEIGYTRWMVKYRVYIEGMDLSIPKMVHDDSDSEEEFSFFEYSVLLVEEEKEKKKEEKEEESTLVLHMPKRVISFDHKELICKKIQYLQQPSSLCVEGSLQFRWFDAYQYIESLACV</sequence>
<evidence type="ECO:0000313" key="4">
    <source>
        <dbReference type="Proteomes" id="UP000195402"/>
    </source>
</evidence>
<dbReference type="OMA" id="MYSSETH"/>
<dbReference type="OrthoDB" id="605328at2759"/>
<dbReference type="PANTHER" id="PTHR35546:SF25">
    <property type="entry name" value="F-BOX DOMAIN-CONTAINING PROTEIN"/>
    <property type="match status" value="1"/>
</dbReference>
<accession>A0A200R978</accession>
<feature type="domain" description="F-box" evidence="2">
    <location>
        <begin position="33"/>
        <end position="71"/>
    </location>
</feature>
<proteinExistence type="predicted"/>
<feature type="compositionally biased region" description="Polar residues" evidence="1">
    <location>
        <begin position="1"/>
        <end position="12"/>
    </location>
</feature>
<dbReference type="STRING" id="56857.A0A200R978"/>
<dbReference type="SUPFAM" id="SSF81383">
    <property type="entry name" value="F-box domain"/>
    <property type="match status" value="1"/>
</dbReference>
<dbReference type="EMBL" id="MVGT01000213">
    <property type="protein sequence ID" value="OVA19258.1"/>
    <property type="molecule type" value="Genomic_DNA"/>
</dbReference>
<dbReference type="InterPro" id="IPR017451">
    <property type="entry name" value="F-box-assoc_interact_dom"/>
</dbReference>
<evidence type="ECO:0000313" key="3">
    <source>
        <dbReference type="EMBL" id="OVA19258.1"/>
    </source>
</evidence>
<dbReference type="InterPro" id="IPR055290">
    <property type="entry name" value="At3g26010-like"/>
</dbReference>
<dbReference type="InterPro" id="IPR036047">
    <property type="entry name" value="F-box-like_dom_sf"/>
</dbReference>